<dbReference type="AlphaFoldDB" id="A0A830HQJ1"/>
<comment type="caution">
    <text evidence="2">The sequence shown here is derived from an EMBL/GenBank/DDBJ whole genome shotgun (WGS) entry which is preliminary data.</text>
</comment>
<accession>A0A830HQJ1</accession>
<gene>
    <name evidence="2" type="ORF">PPROV_000771200</name>
</gene>
<organism evidence="2 3">
    <name type="scientific">Pycnococcus provasolii</name>
    <dbReference type="NCBI Taxonomy" id="41880"/>
    <lineage>
        <taxon>Eukaryota</taxon>
        <taxon>Viridiplantae</taxon>
        <taxon>Chlorophyta</taxon>
        <taxon>Pseudoscourfieldiophyceae</taxon>
        <taxon>Pseudoscourfieldiales</taxon>
        <taxon>Pycnococcaceae</taxon>
        <taxon>Pycnococcus</taxon>
    </lineage>
</organism>
<sequence length="168" mass="19886">MEEFDITAAYLHSSLEHLVYMRPPFGLDRRDDHGRPLVWKLKKSLYGLRQAGHNWMRDLFRFLTEYGLFQSQSDTSLWFKRAEDGNIELITFVHTDDGKIAGTNESVCNDFMTALKKRFNVGTHNKFIDRMFNIKVDQRNDRTIKLNMEKYIPWRGGPNVTFGFWTQK</sequence>
<evidence type="ECO:0000313" key="3">
    <source>
        <dbReference type="Proteomes" id="UP000660262"/>
    </source>
</evidence>
<dbReference type="Proteomes" id="UP000660262">
    <property type="component" value="Unassembled WGS sequence"/>
</dbReference>
<dbReference type="EMBL" id="BNJQ01000023">
    <property type="protein sequence ID" value="GHP08975.1"/>
    <property type="molecule type" value="Genomic_DNA"/>
</dbReference>
<evidence type="ECO:0000313" key="2">
    <source>
        <dbReference type="EMBL" id="GHP08975.1"/>
    </source>
</evidence>
<dbReference type="InterPro" id="IPR013103">
    <property type="entry name" value="RVT_2"/>
</dbReference>
<keyword evidence="3" id="KW-1185">Reference proteome</keyword>
<name>A0A830HQJ1_9CHLO</name>
<feature type="domain" description="Reverse transcriptase Ty1/copia-type" evidence="1">
    <location>
        <begin position="3"/>
        <end position="152"/>
    </location>
</feature>
<dbReference type="OrthoDB" id="1250461at2759"/>
<proteinExistence type="predicted"/>
<reference evidence="2" key="1">
    <citation type="submission" date="2020-10" db="EMBL/GenBank/DDBJ databases">
        <title>Unveiling of a novel bifunctional photoreceptor, Dualchrome1, isolated from a cosmopolitan green alga.</title>
        <authorList>
            <person name="Suzuki S."/>
            <person name="Kawachi M."/>
        </authorList>
    </citation>
    <scope>NUCLEOTIDE SEQUENCE</scope>
    <source>
        <strain evidence="2">NIES 2893</strain>
    </source>
</reference>
<dbReference type="Pfam" id="PF07727">
    <property type="entry name" value="RVT_2"/>
    <property type="match status" value="1"/>
</dbReference>
<evidence type="ECO:0000259" key="1">
    <source>
        <dbReference type="Pfam" id="PF07727"/>
    </source>
</evidence>
<protein>
    <recommendedName>
        <fullName evidence="1">Reverse transcriptase Ty1/copia-type domain-containing protein</fullName>
    </recommendedName>
</protein>